<protein>
    <submittedName>
        <fullName evidence="2">DUF19 domain-containing protein</fullName>
    </submittedName>
</protein>
<dbReference type="PANTHER" id="PTHR37431">
    <property type="entry name" value="PROTEIN CBG06927"/>
    <property type="match status" value="1"/>
</dbReference>
<evidence type="ECO:0000313" key="2">
    <source>
        <dbReference type="WBParaSite" id="nRc.2.0.1.t31255-RA"/>
    </source>
</evidence>
<dbReference type="WBParaSite" id="nRc.2.0.1.t31255-RA">
    <property type="protein sequence ID" value="nRc.2.0.1.t31255-RA"/>
    <property type="gene ID" value="nRc.2.0.1.g31255"/>
</dbReference>
<name>A0A915JZ48_ROMCU</name>
<evidence type="ECO:0000313" key="1">
    <source>
        <dbReference type="Proteomes" id="UP000887565"/>
    </source>
</evidence>
<keyword evidence="1" id="KW-1185">Reference proteome</keyword>
<sequence>MYSFDDCIRNNRAKNDCFSEEPIKSQYVTTFALLEYFCKEKRHDVSKYYGCISTYSNSPFVSLCQRNLKRRISSMSSEKSNDEKHIRAEFCSAFNEFTDCVHINFDRECGNSVAKLMKEGIKRSIRIILPECGSYRKSGSWRNL</sequence>
<reference evidence="2" key="1">
    <citation type="submission" date="2022-11" db="UniProtKB">
        <authorList>
            <consortium name="WormBaseParasite"/>
        </authorList>
    </citation>
    <scope>IDENTIFICATION</scope>
</reference>
<organism evidence="1 2">
    <name type="scientific">Romanomermis culicivorax</name>
    <name type="common">Nematode worm</name>
    <dbReference type="NCBI Taxonomy" id="13658"/>
    <lineage>
        <taxon>Eukaryota</taxon>
        <taxon>Metazoa</taxon>
        <taxon>Ecdysozoa</taxon>
        <taxon>Nematoda</taxon>
        <taxon>Enoplea</taxon>
        <taxon>Dorylaimia</taxon>
        <taxon>Mermithida</taxon>
        <taxon>Mermithoidea</taxon>
        <taxon>Mermithidae</taxon>
        <taxon>Romanomermis</taxon>
    </lineage>
</organism>
<proteinExistence type="predicted"/>
<dbReference type="PANTHER" id="PTHR37431:SF3">
    <property type="entry name" value="DUF19 DOMAIN-CONTAINING PROTEIN"/>
    <property type="match status" value="1"/>
</dbReference>
<accession>A0A915JZ48</accession>
<dbReference type="Proteomes" id="UP000887565">
    <property type="component" value="Unplaced"/>
</dbReference>
<dbReference type="AlphaFoldDB" id="A0A915JZ48"/>